<dbReference type="Proteomes" id="UP000019140">
    <property type="component" value="Unassembled WGS sequence"/>
</dbReference>
<reference evidence="2 3" key="1">
    <citation type="journal article" date="2014" name="Nature">
        <title>An environmental bacterial taxon with a large and distinct metabolic repertoire.</title>
        <authorList>
            <person name="Wilson M.C."/>
            <person name="Mori T."/>
            <person name="Ruckert C."/>
            <person name="Uria A.R."/>
            <person name="Helf M.J."/>
            <person name="Takada K."/>
            <person name="Gernert C."/>
            <person name="Steffens U.A."/>
            <person name="Heycke N."/>
            <person name="Schmitt S."/>
            <person name="Rinke C."/>
            <person name="Helfrich E.J."/>
            <person name="Brachmann A.O."/>
            <person name="Gurgui C."/>
            <person name="Wakimoto T."/>
            <person name="Kracht M."/>
            <person name="Crusemann M."/>
            <person name="Hentschel U."/>
            <person name="Abe I."/>
            <person name="Matsunaga S."/>
            <person name="Kalinowski J."/>
            <person name="Takeyama H."/>
            <person name="Piel J."/>
        </authorList>
    </citation>
    <scope>NUCLEOTIDE SEQUENCE [LARGE SCALE GENOMIC DNA]</scope>
    <source>
        <strain evidence="3">TSY2</strain>
    </source>
</reference>
<organism evidence="2 3">
    <name type="scientific">Candidatus Entotheonella gemina</name>
    <dbReference type="NCBI Taxonomy" id="1429439"/>
    <lineage>
        <taxon>Bacteria</taxon>
        <taxon>Pseudomonadati</taxon>
        <taxon>Nitrospinota/Tectimicrobiota group</taxon>
        <taxon>Candidatus Tectimicrobiota</taxon>
        <taxon>Candidatus Entotheonellia</taxon>
        <taxon>Candidatus Entotheonellales</taxon>
        <taxon>Candidatus Entotheonellaceae</taxon>
        <taxon>Candidatus Entotheonella</taxon>
    </lineage>
</organism>
<evidence type="ECO:0000313" key="3">
    <source>
        <dbReference type="Proteomes" id="UP000019140"/>
    </source>
</evidence>
<protein>
    <submittedName>
        <fullName evidence="2">Uncharacterized protein</fullName>
    </submittedName>
</protein>
<gene>
    <name evidence="2" type="ORF">ETSY2_17500</name>
</gene>
<proteinExistence type="predicted"/>
<feature type="region of interest" description="Disordered" evidence="1">
    <location>
        <begin position="31"/>
        <end position="54"/>
    </location>
</feature>
<accession>W4M7R4</accession>
<sequence>MAEQAHEDPIEAIRRKADDFARHQHADVFKRFEQLLKPPSKDRQDGPDSISEDS</sequence>
<evidence type="ECO:0000313" key="2">
    <source>
        <dbReference type="EMBL" id="ETX06379.1"/>
    </source>
</evidence>
<dbReference type="AlphaFoldDB" id="W4M7R4"/>
<comment type="caution">
    <text evidence="2">The sequence shown here is derived from an EMBL/GenBank/DDBJ whole genome shotgun (WGS) entry which is preliminary data.</text>
</comment>
<evidence type="ECO:0000256" key="1">
    <source>
        <dbReference type="SAM" id="MobiDB-lite"/>
    </source>
</evidence>
<dbReference type="HOGENOM" id="CLU_3041497_0_0_7"/>
<name>W4M7R4_9BACT</name>
<dbReference type="EMBL" id="AZHX01000712">
    <property type="protein sequence ID" value="ETX06379.1"/>
    <property type="molecule type" value="Genomic_DNA"/>
</dbReference>
<feature type="compositionally biased region" description="Basic and acidic residues" evidence="1">
    <location>
        <begin position="31"/>
        <end position="46"/>
    </location>
</feature>
<keyword evidence="3" id="KW-1185">Reference proteome</keyword>